<dbReference type="Gene3D" id="1.10.840.10">
    <property type="entry name" value="Ras guanine-nucleotide exchange factors catalytic domain"/>
    <property type="match status" value="1"/>
</dbReference>
<dbReference type="InterPro" id="IPR001895">
    <property type="entry name" value="RASGEF_cat_dom"/>
</dbReference>
<accession>A0A6J8DUR4</accession>
<dbReference type="GO" id="GO:0007264">
    <property type="term" value="P:small GTPase-mediated signal transduction"/>
    <property type="evidence" value="ECO:0007669"/>
    <property type="project" value="InterPro"/>
</dbReference>
<dbReference type="PANTHER" id="PTHR21560">
    <property type="entry name" value="VERY KIND PROTEIN"/>
    <property type="match status" value="1"/>
</dbReference>
<protein>
    <submittedName>
        <fullName evidence="3">Kinase non-catalytic C-lobe domain-containing protein 1</fullName>
    </submittedName>
</protein>
<dbReference type="PROSITE" id="PS50009">
    <property type="entry name" value="RASGEF_CAT"/>
    <property type="match status" value="1"/>
</dbReference>
<keyword evidence="1" id="KW-0344">Guanine-nucleotide releasing factor</keyword>
<dbReference type="GO" id="GO:0048814">
    <property type="term" value="P:regulation of dendrite morphogenesis"/>
    <property type="evidence" value="ECO:0007669"/>
    <property type="project" value="TreeGrafter"/>
</dbReference>
<sequence length="214" mass="24264">MQQMIQFSNQVSHWVAAEIVSCSSVKSQTAVLSKLLFTAQTCKDMRNYATCMSILEGLENLVIKQLPIWKNLSAKCVTVMEDLTSTRIFLKSDVGALLSNKDSHMYPTIPSVVLLLLHIQQCEIGGFKLANGMYKWSKMRSICNAIDQVRIFKNHLYGFDPEIDLQEVLVQRMKEFCDQDVHQIAAQHDTNYHRMSSGGIVGAFRKMKGKLQSK</sequence>
<dbReference type="InterPro" id="IPR036964">
    <property type="entry name" value="RASGEF_cat_dom_sf"/>
</dbReference>
<name>A0A6J8DUR4_MYTCO</name>
<keyword evidence="3" id="KW-0808">Transferase</keyword>
<evidence type="ECO:0000259" key="2">
    <source>
        <dbReference type="PROSITE" id="PS50009"/>
    </source>
</evidence>
<evidence type="ECO:0000256" key="1">
    <source>
        <dbReference type="PROSITE-ProRule" id="PRU00168"/>
    </source>
</evidence>
<reference evidence="3 4" key="1">
    <citation type="submission" date="2020-06" db="EMBL/GenBank/DDBJ databases">
        <authorList>
            <person name="Li R."/>
            <person name="Bekaert M."/>
        </authorList>
    </citation>
    <scope>NUCLEOTIDE SEQUENCE [LARGE SCALE GENOMIC DNA]</scope>
    <source>
        <strain evidence="4">wild</strain>
    </source>
</reference>
<dbReference type="EMBL" id="CACVKT020007820">
    <property type="protein sequence ID" value="CAC5411044.1"/>
    <property type="molecule type" value="Genomic_DNA"/>
</dbReference>
<dbReference type="GO" id="GO:0016301">
    <property type="term" value="F:kinase activity"/>
    <property type="evidence" value="ECO:0007669"/>
    <property type="project" value="UniProtKB-KW"/>
</dbReference>
<dbReference type="Proteomes" id="UP000507470">
    <property type="component" value="Unassembled WGS sequence"/>
</dbReference>
<dbReference type="PANTHER" id="PTHR21560:SF0">
    <property type="entry name" value="KINASE NON-CATALYTIC C-LOBE DOMAIN-CONTAINING PROTEIN 1"/>
    <property type="match status" value="1"/>
</dbReference>
<dbReference type="InterPro" id="IPR023578">
    <property type="entry name" value="Ras_GEF_dom_sf"/>
</dbReference>
<keyword evidence="4" id="KW-1185">Reference proteome</keyword>
<dbReference type="GO" id="GO:0030425">
    <property type="term" value="C:dendrite"/>
    <property type="evidence" value="ECO:0007669"/>
    <property type="project" value="TreeGrafter"/>
</dbReference>
<dbReference type="GO" id="GO:0043025">
    <property type="term" value="C:neuronal cell body"/>
    <property type="evidence" value="ECO:0007669"/>
    <property type="project" value="TreeGrafter"/>
</dbReference>
<gene>
    <name evidence="3" type="ORF">MCOR_44180</name>
</gene>
<dbReference type="SUPFAM" id="SSF48366">
    <property type="entry name" value="Ras GEF"/>
    <property type="match status" value="1"/>
</dbReference>
<dbReference type="GO" id="GO:0032045">
    <property type="term" value="C:guanyl-nucleotide exchange factor complex"/>
    <property type="evidence" value="ECO:0007669"/>
    <property type="project" value="TreeGrafter"/>
</dbReference>
<evidence type="ECO:0000313" key="4">
    <source>
        <dbReference type="Proteomes" id="UP000507470"/>
    </source>
</evidence>
<organism evidence="3 4">
    <name type="scientific">Mytilus coruscus</name>
    <name type="common">Sea mussel</name>
    <dbReference type="NCBI Taxonomy" id="42192"/>
    <lineage>
        <taxon>Eukaryota</taxon>
        <taxon>Metazoa</taxon>
        <taxon>Spiralia</taxon>
        <taxon>Lophotrochozoa</taxon>
        <taxon>Mollusca</taxon>
        <taxon>Bivalvia</taxon>
        <taxon>Autobranchia</taxon>
        <taxon>Pteriomorphia</taxon>
        <taxon>Mytilida</taxon>
        <taxon>Mytiloidea</taxon>
        <taxon>Mytilidae</taxon>
        <taxon>Mytilinae</taxon>
        <taxon>Mytilus</taxon>
    </lineage>
</organism>
<dbReference type="InterPro" id="IPR029899">
    <property type="entry name" value="KNDC1"/>
</dbReference>
<dbReference type="OrthoDB" id="10254377at2759"/>
<evidence type="ECO:0000313" key="3">
    <source>
        <dbReference type="EMBL" id="CAC5411044.1"/>
    </source>
</evidence>
<dbReference type="GO" id="GO:0005085">
    <property type="term" value="F:guanyl-nucleotide exchange factor activity"/>
    <property type="evidence" value="ECO:0007669"/>
    <property type="project" value="UniProtKB-KW"/>
</dbReference>
<dbReference type="SMART" id="SM00147">
    <property type="entry name" value="RasGEF"/>
    <property type="match status" value="1"/>
</dbReference>
<dbReference type="Pfam" id="PF00617">
    <property type="entry name" value="RasGEF"/>
    <property type="match status" value="1"/>
</dbReference>
<dbReference type="AlphaFoldDB" id="A0A6J8DUR4"/>
<feature type="domain" description="Ras-GEF" evidence="2">
    <location>
        <begin position="1"/>
        <end position="191"/>
    </location>
</feature>
<keyword evidence="3" id="KW-0418">Kinase</keyword>
<proteinExistence type="predicted"/>